<accession>A0ABT8SDQ4</accession>
<dbReference type="Proteomes" id="UP001169027">
    <property type="component" value="Unassembled WGS sequence"/>
</dbReference>
<organism evidence="1 2">
    <name type="scientific">Variovorax ginsengisoli</name>
    <dbReference type="NCBI Taxonomy" id="363844"/>
    <lineage>
        <taxon>Bacteria</taxon>
        <taxon>Pseudomonadati</taxon>
        <taxon>Pseudomonadota</taxon>
        <taxon>Betaproteobacteria</taxon>
        <taxon>Burkholderiales</taxon>
        <taxon>Comamonadaceae</taxon>
        <taxon>Variovorax</taxon>
    </lineage>
</organism>
<reference evidence="1" key="1">
    <citation type="submission" date="2023-06" db="EMBL/GenBank/DDBJ databases">
        <authorList>
            <person name="Jiang Y."/>
            <person name="Liu Q."/>
        </authorList>
    </citation>
    <scope>NUCLEOTIDE SEQUENCE</scope>
    <source>
        <strain evidence="1">CGMCC 1.12090</strain>
    </source>
</reference>
<keyword evidence="2" id="KW-1185">Reference proteome</keyword>
<name>A0ABT8SDQ4_9BURK</name>
<dbReference type="InterPro" id="IPR014918">
    <property type="entry name" value="Phage_tail_3"/>
</dbReference>
<sequence>MSASLPNGAVLSIATTYGAAIPVTVLTNAAPPVATATAHGLTNLDILEVTSGWLGLDQRPARVAGSTTNNFNLEGHDTTSTTQFPAGTGIGSVRKVLTWTQISQVMDPATSGGDQRFVNWNYLEDGNAPERAKPTNKAAKVLILKLADDPAQAWNAVLKAADAAGTPRIIRLALPNGSFIYYNSYVGFDDEPSLGFNNIMQVSLTLTSAARFVRYAS</sequence>
<dbReference type="Pfam" id="PF08813">
    <property type="entry name" value="Phage_tail_3"/>
    <property type="match status" value="1"/>
</dbReference>
<protein>
    <submittedName>
        <fullName evidence="1">Phage tail protein</fullName>
    </submittedName>
</protein>
<evidence type="ECO:0000313" key="2">
    <source>
        <dbReference type="Proteomes" id="UP001169027"/>
    </source>
</evidence>
<evidence type="ECO:0000313" key="1">
    <source>
        <dbReference type="EMBL" id="MDO1537043.1"/>
    </source>
</evidence>
<dbReference type="EMBL" id="JAUKVY010000034">
    <property type="protein sequence ID" value="MDO1537043.1"/>
    <property type="molecule type" value="Genomic_DNA"/>
</dbReference>
<proteinExistence type="predicted"/>
<comment type="caution">
    <text evidence="1">The sequence shown here is derived from an EMBL/GenBank/DDBJ whole genome shotgun (WGS) entry which is preliminary data.</text>
</comment>
<gene>
    <name evidence="1" type="ORF">Q2T77_32730</name>
</gene>
<dbReference type="RefSeq" id="WP_301815298.1">
    <property type="nucleotide sequence ID" value="NZ_JAUJZH010000034.1"/>
</dbReference>